<dbReference type="AlphaFoldDB" id="A0AAN4ERR0"/>
<evidence type="ECO:0000313" key="1">
    <source>
        <dbReference type="EMBL" id="EMM7456292.1"/>
    </source>
</evidence>
<comment type="caution">
    <text evidence="1">The sequence shown here is derived from an EMBL/GenBank/DDBJ whole genome shotgun (WGS) entry which is preliminary data.</text>
</comment>
<dbReference type="Proteomes" id="UP001169574">
    <property type="component" value="Unassembled WGS sequence"/>
</dbReference>
<reference evidence="1" key="1">
    <citation type="submission" date="2024-02" db="EMBL/GenBank/DDBJ databases">
        <authorList>
            <consortium name="Clinical and Environmental Microbiology Branch: Whole genome sequencing antimicrobial resistance pathogens in the healthcare setting"/>
        </authorList>
    </citation>
    <scope>NUCLEOTIDE SEQUENCE</scope>
    <source>
        <strain evidence="1">Whole organism</strain>
    </source>
</reference>
<sequence>MKEVIYNIFCFCPDGIHITHAGIVPHEYDGSDAQKLDFLQRNLDIDLASCRLFYDIHPSVLEDNKLTLARYNANLRFGNSFAPFELALEALNAPASPLAIVTQVVKGKLQYDIQLSISEQLRNRHTPNYHIEGVKDLPDYLDNYMKDDGFYIKKLLNDDHMEPIKLLFNKKHYLSSFKLLMSFIDTIAYIEFGNKKRVFQDWLDTYSDIQSLGVTSDELYELRNSLLHMTNLNSHKVTQGKERRLSIAVCKRGHPTQYYDNIVYINYTDFLFLFDEAVDKWVDSYNGSNKQLTFIERYDEVVRDNY</sequence>
<protein>
    <submittedName>
        <fullName evidence="1">Uncharacterized protein</fullName>
    </submittedName>
</protein>
<dbReference type="RefSeq" id="WP_174770287.1">
    <property type="nucleotide sequence ID" value="NZ_JABXQX010000001.1"/>
</dbReference>
<name>A0AAN4ERR0_CITFR</name>
<organism evidence="1 2">
    <name type="scientific">Citrobacter freundii</name>
    <dbReference type="NCBI Taxonomy" id="546"/>
    <lineage>
        <taxon>Bacteria</taxon>
        <taxon>Pseudomonadati</taxon>
        <taxon>Pseudomonadota</taxon>
        <taxon>Gammaproteobacteria</taxon>
        <taxon>Enterobacterales</taxon>
        <taxon>Enterobacteriaceae</taxon>
        <taxon>Citrobacter</taxon>
        <taxon>Citrobacter freundii complex</taxon>
    </lineage>
</organism>
<evidence type="ECO:0000313" key="2">
    <source>
        <dbReference type="Proteomes" id="UP001169574"/>
    </source>
</evidence>
<dbReference type="EMBL" id="ABLGCN030000001">
    <property type="protein sequence ID" value="EMM7456292.1"/>
    <property type="molecule type" value="Genomic_DNA"/>
</dbReference>
<gene>
    <name evidence="1" type="ORF">P7U51_000746</name>
</gene>
<accession>A0AAN4ERR0</accession>
<proteinExistence type="predicted"/>